<gene>
    <name evidence="2" type="ORF">CH379_010750</name>
    <name evidence="3" type="ORF">CH379_04365</name>
</gene>
<dbReference type="OrthoDB" id="343150at2"/>
<keyword evidence="4" id="KW-1185">Reference proteome</keyword>
<dbReference type="EMBL" id="NPEF01000028">
    <property type="protein sequence ID" value="PJZ94110.1"/>
    <property type="molecule type" value="Genomic_DNA"/>
</dbReference>
<evidence type="ECO:0000313" key="3">
    <source>
        <dbReference type="EMBL" id="PJZ94110.1"/>
    </source>
</evidence>
<evidence type="ECO:0000313" key="4">
    <source>
        <dbReference type="Proteomes" id="UP000232122"/>
    </source>
</evidence>
<accession>A0A2N0BF11</accession>
<reference evidence="2" key="3">
    <citation type="submission" date="2023-10" db="EMBL/GenBank/DDBJ databases">
        <authorList>
            <person name="Picardeau M."/>
            <person name="Thibeaux R."/>
        </authorList>
    </citation>
    <scope>NUCLEOTIDE SEQUENCE</scope>
    <source>
        <strain evidence="2">ATI7-C-A5</strain>
    </source>
</reference>
<dbReference type="EMBL" id="NPEF02000012">
    <property type="protein sequence ID" value="MDV6236101.1"/>
    <property type="molecule type" value="Genomic_DNA"/>
</dbReference>
<keyword evidence="1" id="KW-0812">Transmembrane</keyword>
<comment type="caution">
    <text evidence="3">The sequence shown here is derived from an EMBL/GenBank/DDBJ whole genome shotgun (WGS) entry which is preliminary data.</text>
</comment>
<reference evidence="3" key="1">
    <citation type="submission" date="2017-07" db="EMBL/GenBank/DDBJ databases">
        <title>Leptospira spp. isolated from tropical soils.</title>
        <authorList>
            <person name="Thibeaux R."/>
            <person name="Iraola G."/>
            <person name="Ferres I."/>
            <person name="Bierque E."/>
            <person name="Girault D."/>
            <person name="Soupe-Gilbert M.-E."/>
            <person name="Picardeau M."/>
            <person name="Goarant C."/>
        </authorList>
    </citation>
    <scope>NUCLEOTIDE SEQUENCE [LARGE SCALE GENOMIC DNA]</scope>
    <source>
        <strain evidence="3">ATI7-C-A5</strain>
    </source>
</reference>
<feature type="transmembrane region" description="Helical" evidence="1">
    <location>
        <begin position="97"/>
        <end position="116"/>
    </location>
</feature>
<organism evidence="3">
    <name type="scientific">Leptospira ellisii</name>
    <dbReference type="NCBI Taxonomy" id="2023197"/>
    <lineage>
        <taxon>Bacteria</taxon>
        <taxon>Pseudomonadati</taxon>
        <taxon>Spirochaetota</taxon>
        <taxon>Spirochaetia</taxon>
        <taxon>Leptospirales</taxon>
        <taxon>Leptospiraceae</taxon>
        <taxon>Leptospira</taxon>
    </lineage>
</organism>
<dbReference type="RefSeq" id="WP_100748479.1">
    <property type="nucleotide sequence ID" value="NZ_NPEF02000012.1"/>
</dbReference>
<proteinExistence type="predicted"/>
<keyword evidence="1" id="KW-0472">Membrane</keyword>
<name>A0A2N0BF11_9LEPT</name>
<dbReference type="Proteomes" id="UP000232122">
    <property type="component" value="Unassembled WGS sequence"/>
</dbReference>
<protein>
    <submittedName>
        <fullName evidence="2">DoxX family membrane protein</fullName>
    </submittedName>
    <submittedName>
        <fullName evidence="3">DoxX family protein</fullName>
    </submittedName>
</protein>
<feature type="transmembrane region" description="Helical" evidence="1">
    <location>
        <begin position="73"/>
        <end position="91"/>
    </location>
</feature>
<dbReference type="AlphaFoldDB" id="A0A2N0BF11"/>
<feature type="transmembrane region" description="Helical" evidence="1">
    <location>
        <begin position="7"/>
        <end position="29"/>
    </location>
</feature>
<accession>A0A2N0BC31</accession>
<keyword evidence="1" id="KW-1133">Transmembrane helix</keyword>
<evidence type="ECO:0000313" key="2">
    <source>
        <dbReference type="EMBL" id="MDV6236101.1"/>
    </source>
</evidence>
<feature type="transmembrane region" description="Helical" evidence="1">
    <location>
        <begin position="49"/>
        <end position="66"/>
    </location>
</feature>
<reference evidence="2 4" key="2">
    <citation type="journal article" date="2018" name="Microb. Genom.">
        <title>Deciphering the unexplored Leptospira diversity from soils uncovers genomic evolution to virulence.</title>
        <authorList>
            <person name="Thibeaux R."/>
            <person name="Iraola G."/>
            <person name="Ferres I."/>
            <person name="Bierque E."/>
            <person name="Girault D."/>
            <person name="Soupe-Gilbert M.E."/>
            <person name="Picardeau M."/>
            <person name="Goarant C."/>
        </authorList>
    </citation>
    <scope>NUCLEOTIDE SEQUENCE [LARGE SCALE GENOMIC DNA]</scope>
    <source>
        <strain evidence="2 4">ATI7-C-A5</strain>
    </source>
</reference>
<evidence type="ECO:0000256" key="1">
    <source>
        <dbReference type="SAM" id="Phobius"/>
    </source>
</evidence>
<sequence length="136" mass="14962">MKTLELFCRITLGSVFLLFGINKFVVFIPSPPMLPAAAKFIGALLETGYLWKILGVMEIAGACLVLSGRWTALGLVVLAPIVVNIVSYLLILQSGIGVPPFIMSAFLLSSGIYLAFRNKERYTRLFLNRNYGTENS</sequence>